<dbReference type="Proteomes" id="UP000838756">
    <property type="component" value="Unassembled WGS sequence"/>
</dbReference>
<comment type="caution">
    <text evidence="2">The sequence shown here is derived from an EMBL/GenBank/DDBJ whole genome shotgun (WGS) entry which is preliminary data.</text>
</comment>
<dbReference type="EMBL" id="CAKXAJ010014555">
    <property type="protein sequence ID" value="CAH2216228.1"/>
    <property type="molecule type" value="Genomic_DNA"/>
</dbReference>
<protein>
    <submittedName>
        <fullName evidence="2">Jg7124 protein</fullName>
    </submittedName>
</protein>
<dbReference type="OrthoDB" id="7471804at2759"/>
<accession>A0A8S4QNU2</accession>
<dbReference type="Pfam" id="PF16012">
    <property type="entry name" value="DUF4780"/>
    <property type="match status" value="1"/>
</dbReference>
<keyword evidence="3" id="KW-1185">Reference proteome</keyword>
<dbReference type="AlphaFoldDB" id="A0A8S4QNU2"/>
<evidence type="ECO:0000313" key="2">
    <source>
        <dbReference type="EMBL" id="CAH2216228.1"/>
    </source>
</evidence>
<proteinExistence type="predicted"/>
<reference evidence="2" key="1">
    <citation type="submission" date="2022-03" db="EMBL/GenBank/DDBJ databases">
        <authorList>
            <person name="Lindestad O."/>
        </authorList>
    </citation>
    <scope>NUCLEOTIDE SEQUENCE</scope>
</reference>
<name>A0A8S4QNU2_9NEOP</name>
<dbReference type="InterPro" id="IPR031961">
    <property type="entry name" value="DUF4780"/>
</dbReference>
<feature type="domain" description="DUF4780" evidence="1">
    <location>
        <begin position="5"/>
        <end position="119"/>
    </location>
</feature>
<organism evidence="2 3">
    <name type="scientific">Pararge aegeria aegeria</name>
    <dbReference type="NCBI Taxonomy" id="348720"/>
    <lineage>
        <taxon>Eukaryota</taxon>
        <taxon>Metazoa</taxon>
        <taxon>Ecdysozoa</taxon>
        <taxon>Arthropoda</taxon>
        <taxon>Hexapoda</taxon>
        <taxon>Insecta</taxon>
        <taxon>Pterygota</taxon>
        <taxon>Neoptera</taxon>
        <taxon>Endopterygota</taxon>
        <taxon>Lepidoptera</taxon>
        <taxon>Glossata</taxon>
        <taxon>Ditrysia</taxon>
        <taxon>Papilionoidea</taxon>
        <taxon>Nymphalidae</taxon>
        <taxon>Satyrinae</taxon>
        <taxon>Satyrini</taxon>
        <taxon>Parargina</taxon>
        <taxon>Pararge</taxon>
    </lineage>
</organism>
<evidence type="ECO:0000313" key="3">
    <source>
        <dbReference type="Proteomes" id="UP000838756"/>
    </source>
</evidence>
<gene>
    <name evidence="2" type="primary">jg7124</name>
    <name evidence="2" type="ORF">PAEG_LOCUS4286</name>
</gene>
<sequence length="145" mass="16514">MSKLWCHDDRALSWLAMVVPRLNSPREGTGLLVINQADLPVRATLYVPNFDEDIGKLHNILSAQNPWYNVSSWSLYIYERTANNRPGVFLVLRIPRQQLEIILLREKSMSYSTGAIKLRLKDFQGSCLTASVDDNLCADMSEQSE</sequence>
<evidence type="ECO:0000259" key="1">
    <source>
        <dbReference type="Pfam" id="PF16012"/>
    </source>
</evidence>